<feature type="transmembrane region" description="Helical" evidence="2">
    <location>
        <begin position="123"/>
        <end position="147"/>
    </location>
</feature>
<keyword evidence="2" id="KW-1133">Transmembrane helix</keyword>
<keyword evidence="2" id="KW-0812">Transmembrane</keyword>
<reference evidence="3" key="1">
    <citation type="submission" date="2022-06" db="EMBL/GenBank/DDBJ databases">
        <authorList>
            <person name="Berger JAMES D."/>
            <person name="Berger JAMES D."/>
        </authorList>
    </citation>
    <scope>NUCLEOTIDE SEQUENCE [LARGE SCALE GENOMIC DNA]</scope>
</reference>
<evidence type="ECO:0000256" key="1">
    <source>
        <dbReference type="SAM" id="MobiDB-lite"/>
    </source>
</evidence>
<evidence type="ECO:0000313" key="3">
    <source>
        <dbReference type="Proteomes" id="UP000050792"/>
    </source>
</evidence>
<sequence length="742" mass="87274">MNPSLNLDAIYEAKRLFNENITFFTYHPNNYSNLQLNELLNRNLTLFWTTMHQCLNLNDLIHQQFILHNQSYFIISTNQTILSHLQSLFTWCNQGRSTWFTNVFTLMYHHSWQEKVSIKLQNYLVPFLLLINCLSLILSITGIYRLYTLSSRSNHQKIMILMRYQSIIHSYIPATWSLLLWYCIFSLLWLLLIFGLNIITSNYLNIHISLHSHNFYCRLLTYIKNILKYIPIWLISLMLCDRAIGEYRNRYHIYTINKLYNQQDDQQNQLDPLNEYKNDQSINNQLSIPQSIYSCHGKSMNLNLCHLKMNPLYKRSYTSSFLSCCRDKSYINCICYGLKQTSKDQCKQLNVKNDYVTSSKDINVNYIKLLNDLSHWNECGLSHIGGLVLFSIVTSIICLINTHLIWLYKIGKTTKRCVLSAGDAILLSVFYPYLLKVCHSILPHIITFSSLVLLSFIAIQKSRILHLHCCSNPHNIHQRRIDPKMIQSKSSIHKQTIFTEPTQLTICLGLMNLLFDLAEFIEWFYSKFTIPNYIQSFTQNMNPNLNLNHNITMNMTGQILLTLNTLNSSMLLTKSIDQMCSIQLTSGLLRIWSSQRFVFTLPILLCQSLKFRHLIQYYFIYYFQTLKMLHLCKISLKSQKYHSPSYMEDTLNTTVNRNTSIDENVNIECSEIKTTDDEEISSQHQHHPHYHQYLSHHQGQHQRQQQTIMKDENEDDKQRIPSLYCCSCINQMILSPGVNKDN</sequence>
<protein>
    <submittedName>
        <fullName evidence="4">Uncharacterized protein</fullName>
    </submittedName>
</protein>
<dbReference type="Proteomes" id="UP000050792">
    <property type="component" value="Unassembled WGS sequence"/>
</dbReference>
<keyword evidence="2" id="KW-0472">Membrane</keyword>
<feature type="region of interest" description="Disordered" evidence="1">
    <location>
        <begin position="679"/>
        <end position="714"/>
    </location>
</feature>
<evidence type="ECO:0000256" key="2">
    <source>
        <dbReference type="SAM" id="Phobius"/>
    </source>
</evidence>
<evidence type="ECO:0000313" key="4">
    <source>
        <dbReference type="WBParaSite" id="SRDH1_22350.1"/>
    </source>
</evidence>
<proteinExistence type="predicted"/>
<name>A0AA85ET75_9TREM</name>
<feature type="compositionally biased region" description="Low complexity" evidence="1">
    <location>
        <begin position="691"/>
        <end position="706"/>
    </location>
</feature>
<feature type="transmembrane region" description="Helical" evidence="2">
    <location>
        <begin position="418"/>
        <end position="435"/>
    </location>
</feature>
<feature type="transmembrane region" description="Helical" evidence="2">
    <location>
        <begin position="441"/>
        <end position="459"/>
    </location>
</feature>
<keyword evidence="3" id="KW-1185">Reference proteome</keyword>
<organism evidence="3 4">
    <name type="scientific">Schistosoma rodhaini</name>
    <dbReference type="NCBI Taxonomy" id="6188"/>
    <lineage>
        <taxon>Eukaryota</taxon>
        <taxon>Metazoa</taxon>
        <taxon>Spiralia</taxon>
        <taxon>Lophotrochozoa</taxon>
        <taxon>Platyhelminthes</taxon>
        <taxon>Trematoda</taxon>
        <taxon>Digenea</taxon>
        <taxon>Strigeidida</taxon>
        <taxon>Schistosomatoidea</taxon>
        <taxon>Schistosomatidae</taxon>
        <taxon>Schistosoma</taxon>
    </lineage>
</organism>
<accession>A0AA85ET75</accession>
<reference evidence="4" key="2">
    <citation type="submission" date="2023-11" db="UniProtKB">
        <authorList>
            <consortium name="WormBaseParasite"/>
        </authorList>
    </citation>
    <scope>IDENTIFICATION</scope>
</reference>
<dbReference type="AlphaFoldDB" id="A0AA85ET75"/>
<feature type="transmembrane region" description="Helical" evidence="2">
    <location>
        <begin position="168"/>
        <end position="196"/>
    </location>
</feature>
<feature type="transmembrane region" description="Helical" evidence="2">
    <location>
        <begin position="384"/>
        <end position="406"/>
    </location>
</feature>
<dbReference type="WBParaSite" id="SRDH1_22350.1">
    <property type="protein sequence ID" value="SRDH1_22350.1"/>
    <property type="gene ID" value="SRDH1_22350"/>
</dbReference>